<dbReference type="PANTHER" id="PTHR42681">
    <property type="entry name" value="MALONYL-COA-ACYL CARRIER PROTEIN TRANSACYLASE, MITOCHONDRIAL"/>
    <property type="match status" value="1"/>
</dbReference>
<reference evidence="5 6" key="1">
    <citation type="submission" date="2016-10" db="EMBL/GenBank/DDBJ databases">
        <authorList>
            <person name="de Groot N.N."/>
        </authorList>
    </citation>
    <scope>NUCLEOTIDE SEQUENCE [LARGE SCALE GENOMIC DNA]</scope>
    <source>
        <strain evidence="5 6">Sb04</strain>
    </source>
</reference>
<name>A0A1H0QQH0_STREI</name>
<evidence type="ECO:0000256" key="1">
    <source>
        <dbReference type="ARBA" id="ARBA00013258"/>
    </source>
</evidence>
<dbReference type="RefSeq" id="WP_234792818.1">
    <property type="nucleotide sequence ID" value="NZ_FNJK01000008.1"/>
</dbReference>
<comment type="catalytic activity">
    <reaction evidence="4">
        <text>holo-[ACP] + malonyl-CoA = malonyl-[ACP] + CoA</text>
        <dbReference type="Rhea" id="RHEA:41792"/>
        <dbReference type="Rhea" id="RHEA-COMP:9623"/>
        <dbReference type="Rhea" id="RHEA-COMP:9685"/>
        <dbReference type="ChEBI" id="CHEBI:57287"/>
        <dbReference type="ChEBI" id="CHEBI:57384"/>
        <dbReference type="ChEBI" id="CHEBI:64479"/>
        <dbReference type="ChEBI" id="CHEBI:78449"/>
        <dbReference type="EC" id="2.3.1.39"/>
    </reaction>
</comment>
<gene>
    <name evidence="5" type="ORF">SAMN05216347_1087</name>
</gene>
<dbReference type="GO" id="GO:0004314">
    <property type="term" value="F:[acyl-carrier-protein] S-malonyltransferase activity"/>
    <property type="evidence" value="ECO:0007669"/>
    <property type="project" value="UniProtKB-EC"/>
</dbReference>
<accession>A0A1H0QQH0</accession>
<dbReference type="Proteomes" id="UP000183816">
    <property type="component" value="Unassembled WGS sequence"/>
</dbReference>
<evidence type="ECO:0000313" key="5">
    <source>
        <dbReference type="EMBL" id="SDP18938.1"/>
    </source>
</evidence>
<evidence type="ECO:0000256" key="3">
    <source>
        <dbReference type="ARBA" id="ARBA00023315"/>
    </source>
</evidence>
<keyword evidence="3" id="KW-0012">Acyltransferase</keyword>
<dbReference type="SUPFAM" id="SSF52151">
    <property type="entry name" value="FabD/lysophospholipase-like"/>
    <property type="match status" value="1"/>
</dbReference>
<dbReference type="EC" id="2.3.1.39" evidence="1"/>
<dbReference type="InterPro" id="IPR016035">
    <property type="entry name" value="Acyl_Trfase/lysoPLipase"/>
</dbReference>
<dbReference type="Gene3D" id="3.40.366.10">
    <property type="entry name" value="Malonyl-Coenzyme A Acyl Carrier Protein, domain 2"/>
    <property type="match status" value="1"/>
</dbReference>
<dbReference type="PANTHER" id="PTHR42681:SF1">
    <property type="entry name" value="MALONYL-COA-ACYL CARRIER PROTEIN TRANSACYLASE, MITOCHONDRIAL"/>
    <property type="match status" value="1"/>
</dbReference>
<protein>
    <recommendedName>
        <fullName evidence="1">[acyl-carrier-protein] S-malonyltransferase</fullName>
        <ecNumber evidence="1">2.3.1.39</ecNumber>
    </recommendedName>
</protein>
<dbReference type="InterPro" id="IPR001227">
    <property type="entry name" value="Ac_transferase_dom_sf"/>
</dbReference>
<organism evidence="5 6">
    <name type="scientific">Streptococcus equinus</name>
    <name type="common">Streptococcus bovis</name>
    <dbReference type="NCBI Taxonomy" id="1335"/>
    <lineage>
        <taxon>Bacteria</taxon>
        <taxon>Bacillati</taxon>
        <taxon>Bacillota</taxon>
        <taxon>Bacilli</taxon>
        <taxon>Lactobacillales</taxon>
        <taxon>Streptococcaceae</taxon>
        <taxon>Streptococcus</taxon>
    </lineage>
</organism>
<keyword evidence="2" id="KW-0808">Transferase</keyword>
<evidence type="ECO:0000313" key="6">
    <source>
        <dbReference type="Proteomes" id="UP000183816"/>
    </source>
</evidence>
<proteinExistence type="predicted"/>
<evidence type="ECO:0000256" key="2">
    <source>
        <dbReference type="ARBA" id="ARBA00022679"/>
    </source>
</evidence>
<dbReference type="InterPro" id="IPR050858">
    <property type="entry name" value="Mal-CoA-ACP_Trans/PKS_FabD"/>
</dbReference>
<sequence>MSTVIYGGQGNVQLKHLHQMAKTEKGQALLLQLQECDLESYQLFQNILEKKCGLDGLHAAMLSTFLYNIWLTQAEAIVTGTRFSAHSAGIFNVLLASESANFQDIILFIKKRAQLVENLSRLEELWLVITEDMDLLRQKVLNCYPEKFQLAILTDEISGVLAMKEDSLAELQELAEKAACPLKVKRLGVKAPYHTSFLSQAKDDYCDLVDDLNIVQNRDFSYIFHCDDLKDEILYQWDHLFDWQKIKEEILSKDTDVLDLSPNKFISKQLMKMKRRKEKK</sequence>
<dbReference type="AlphaFoldDB" id="A0A1H0QQH0"/>
<dbReference type="Gene3D" id="3.30.70.250">
    <property type="entry name" value="Malonyl-CoA ACP transacylase, ACP-binding"/>
    <property type="match status" value="1"/>
</dbReference>
<evidence type="ECO:0000256" key="4">
    <source>
        <dbReference type="ARBA" id="ARBA00048462"/>
    </source>
</evidence>
<dbReference type="GO" id="GO:0006633">
    <property type="term" value="P:fatty acid biosynthetic process"/>
    <property type="evidence" value="ECO:0007669"/>
    <property type="project" value="TreeGrafter"/>
</dbReference>
<dbReference type="EMBL" id="FNJK01000008">
    <property type="protein sequence ID" value="SDP18938.1"/>
    <property type="molecule type" value="Genomic_DNA"/>
</dbReference>